<dbReference type="EMBL" id="KJ947870">
    <property type="protein sequence ID" value="AJW30533.1"/>
    <property type="molecule type" value="Genomic_DNA"/>
</dbReference>
<organism evidence="1">
    <name type="scientific">Prochlorococcus marinus str. P0902-H212</name>
    <dbReference type="NCBI Taxonomy" id="1620696"/>
    <lineage>
        <taxon>Bacteria</taxon>
        <taxon>Bacillati</taxon>
        <taxon>Cyanobacteriota</taxon>
        <taxon>Cyanophyceae</taxon>
        <taxon>Synechococcales</taxon>
        <taxon>Prochlorococcaceae</taxon>
        <taxon>Prochlorococcus</taxon>
    </lineage>
</organism>
<accession>A0A0D5A2X5</accession>
<proteinExistence type="predicted"/>
<name>A0A0D5A2X5_PROMR</name>
<dbReference type="AlphaFoldDB" id="A0A0D5A2X5"/>
<protein>
    <submittedName>
        <fullName evidence="1">Uncharacterized protein</fullName>
    </submittedName>
</protein>
<sequence length="53" mass="6479">MNQHPSNKTKPKTRQIHFWIEGKIPSSAYQRIRRHQIDKKKDYEKAMLSEWIV</sequence>
<reference evidence="1" key="1">
    <citation type="submission" date="2014-06" db="EMBL/GenBank/DDBJ databases">
        <authorList>
            <person name="Berube P.M."/>
        </authorList>
    </citation>
    <scope>NUCLEOTIDE SEQUENCE</scope>
    <source>
        <strain evidence="1">P0902-H212</strain>
    </source>
</reference>
<evidence type="ECO:0000313" key="1">
    <source>
        <dbReference type="EMBL" id="AJW30533.1"/>
    </source>
</evidence>
<gene>
    <name evidence="1" type="ORF">FA02_0267</name>
</gene>